<dbReference type="InParanoid" id="F2UHA9"/>
<dbReference type="GO" id="GO:0000278">
    <property type="term" value="P:mitotic cell cycle"/>
    <property type="evidence" value="ECO:0007669"/>
    <property type="project" value="TreeGrafter"/>
</dbReference>
<dbReference type="GO" id="GO:0000922">
    <property type="term" value="C:spindle pole"/>
    <property type="evidence" value="ECO:0007669"/>
    <property type="project" value="InterPro"/>
</dbReference>
<sequence length="1037" mass="115478">MYCSAVQRPKMSASRFRQQTEARVQEALQQLAQRVCEQELTADLRRDDAADPDADAGHAAAIGQRRVLARALVRHVSPNTKRMLAQHSFLDVNEQYVERRYAAVAEKFWINGHMQLASQLQASVANFLSHSLDGVSREPTREHYSLLMLLLELANNPMHHHYQPSAQPVHLTTEETHEPEPSPLEGLQLYINGTRPIESQPTIPELEEMTDESDSDEEQQHEQEPSQRSRHAGETRARDETATEQRESLSLSGHTTVDTIQKQHEHEQSQDEDEGVDQWDMDIDLAVFTEFAHAAARRRMAETKASESPGAVERRVVMDICAAMQGCTRVTVLEYNRETDTFHLPHTLPPLPTISAAATRRLLGRLLHTTNAIHALRRICAAPPAFDESPVASAIANAASTIVAHWHAAVTDISQRCMTLLAVSTAVRQTSRGLLDLSRLVVGLRQQHWVTSLNMLDRLAGAWTRVRGPLHHQRLSHSSASPAATALLNAIPFVYAEACRPVLASAYLWLLRGQALSCLPIRIATDTNTSSSSSSSKLRSGRRVTLAQLAAEQNQRHHCDGTGTLTSSSSSSPALSSSSSPFTPTESSHVSSSRIAFELDGETFWRQDVQLADNVPALLADCAAMLVEAGKATLLLMKLHEWRALTQLSRHPDLQLLRSLGEALPVDHQSSAPPPSSSSRDGGDGGGGPDDEDDDERHDLVWRAVAMASGAVGRKTAHEGLHRSSPTHVQSVFFFQQLLHRCVLYAHRMTNTALLACFRERLHLNKHLHALRDFFLMYKGDLALQWVDIVTQHLSRGGNANLCTLDLEDACAVHAPFLNARLNVSFLEPTNENALSGVHIEYKVDPVLTMLITPAHMKEYNAIHQTLLLLKQARWTLENLSFRRDFEMGAVSHGCMIVRARLLYFVRVLDEYTMHRALAEPSKTADQQLMRANTIEDIHRIHSTFVATVKRRVLLPGTLQLYVLNLLNAALKFGLICRAKIDRLSELQRAEMDSYRAVKALVKVLESADARRFPHVSALGAQLSGGDQWRSKFQRVL</sequence>
<reference evidence="8" key="1">
    <citation type="submission" date="2009-08" db="EMBL/GenBank/DDBJ databases">
        <title>Annotation of Salpingoeca rosetta.</title>
        <authorList>
            <consortium name="The Broad Institute Genome Sequencing Platform"/>
            <person name="Russ C."/>
            <person name="Cuomo C."/>
            <person name="Burger G."/>
            <person name="Gray M.W."/>
            <person name="Holland P.W.H."/>
            <person name="King N."/>
            <person name="Lang F.B.F."/>
            <person name="Roger A.J."/>
            <person name="Ruiz-Trillo I."/>
            <person name="Young S.K."/>
            <person name="Zeng Q."/>
            <person name="Gargeya S."/>
            <person name="Alvarado L."/>
            <person name="Berlin A."/>
            <person name="Chapman S.B."/>
            <person name="Chen Z."/>
            <person name="Freedman E."/>
            <person name="Gellesch M."/>
            <person name="Goldberg J."/>
            <person name="Griggs A."/>
            <person name="Gujja S."/>
            <person name="Heilman E."/>
            <person name="Heiman D."/>
            <person name="Howarth C."/>
            <person name="Mehta T."/>
            <person name="Neiman D."/>
            <person name="Pearson M."/>
            <person name="Roberts A."/>
            <person name="Saif S."/>
            <person name="Shea T."/>
            <person name="Shenoy N."/>
            <person name="Sisk P."/>
            <person name="Stolte C."/>
            <person name="Sykes S."/>
            <person name="White J."/>
            <person name="Yandava C."/>
            <person name="Haas B."/>
            <person name="Nusbaum C."/>
            <person name="Birren B."/>
        </authorList>
    </citation>
    <scope>NUCLEOTIDE SEQUENCE [LARGE SCALE GENOMIC DNA]</scope>
    <source>
        <strain evidence="8">ATCC 50818</strain>
    </source>
</reference>
<comment type="similarity">
    <text evidence="1 5">Belongs to the TUBGCP family.</text>
</comment>
<evidence type="ECO:0000256" key="6">
    <source>
        <dbReference type="SAM" id="MobiDB-lite"/>
    </source>
</evidence>
<proteinExistence type="inferred from homology"/>
<dbReference type="KEGG" id="sre:PTSG_07625"/>
<feature type="compositionally biased region" description="Acidic residues" evidence="6">
    <location>
        <begin position="205"/>
        <end position="217"/>
    </location>
</feature>
<evidence type="ECO:0000256" key="1">
    <source>
        <dbReference type="ARBA" id="ARBA00010337"/>
    </source>
</evidence>
<feature type="region of interest" description="Disordered" evidence="6">
    <location>
        <begin position="552"/>
        <end position="588"/>
    </location>
</feature>
<keyword evidence="9" id="KW-1185">Reference proteome</keyword>
<dbReference type="STRING" id="946362.F2UHA9"/>
<organism evidence="9">
    <name type="scientific">Salpingoeca rosetta (strain ATCC 50818 / BSB-021)</name>
    <dbReference type="NCBI Taxonomy" id="946362"/>
    <lineage>
        <taxon>Eukaryota</taxon>
        <taxon>Choanoflagellata</taxon>
        <taxon>Craspedida</taxon>
        <taxon>Salpingoecidae</taxon>
        <taxon>Salpingoeca</taxon>
    </lineage>
</organism>
<dbReference type="PANTHER" id="PTHR19302:SF70">
    <property type="entry name" value="GAMMA-TUBULIN COMPLEX COMPONENT 6"/>
    <property type="match status" value="1"/>
</dbReference>
<evidence type="ECO:0000256" key="2">
    <source>
        <dbReference type="ARBA" id="ARBA00022490"/>
    </source>
</evidence>
<dbReference type="Gene3D" id="1.20.120.1900">
    <property type="entry name" value="Gamma-tubulin complex, C-terminal domain"/>
    <property type="match status" value="1"/>
</dbReference>
<dbReference type="GO" id="GO:0051225">
    <property type="term" value="P:spindle assembly"/>
    <property type="evidence" value="ECO:0007669"/>
    <property type="project" value="TreeGrafter"/>
</dbReference>
<dbReference type="GO" id="GO:0007020">
    <property type="term" value="P:microtubule nucleation"/>
    <property type="evidence" value="ECO:0007669"/>
    <property type="project" value="InterPro"/>
</dbReference>
<dbReference type="InterPro" id="IPR040457">
    <property type="entry name" value="GCP_C"/>
</dbReference>
<evidence type="ECO:0000259" key="7">
    <source>
        <dbReference type="Pfam" id="PF04130"/>
    </source>
</evidence>
<dbReference type="GO" id="GO:0051011">
    <property type="term" value="F:microtubule minus-end binding"/>
    <property type="evidence" value="ECO:0007669"/>
    <property type="project" value="TreeGrafter"/>
</dbReference>
<feature type="region of interest" description="Disordered" evidence="6">
    <location>
        <begin position="665"/>
        <end position="695"/>
    </location>
</feature>
<keyword evidence="4 5" id="KW-0206">Cytoskeleton</keyword>
<dbReference type="OrthoDB" id="775571at2759"/>
<dbReference type="AlphaFoldDB" id="F2UHA9"/>
<dbReference type="InterPro" id="IPR042241">
    <property type="entry name" value="GCP_C_sf"/>
</dbReference>
<evidence type="ECO:0000256" key="5">
    <source>
        <dbReference type="RuleBase" id="RU363050"/>
    </source>
</evidence>
<protein>
    <recommendedName>
        <fullName evidence="5">Spindle pole body component</fullName>
    </recommendedName>
</protein>
<dbReference type="FunCoup" id="F2UHA9">
    <property type="interactions" value="734"/>
</dbReference>
<dbReference type="GeneID" id="16071982"/>
<dbReference type="GO" id="GO:0031122">
    <property type="term" value="P:cytoplasmic microtubule organization"/>
    <property type="evidence" value="ECO:0007669"/>
    <property type="project" value="TreeGrafter"/>
</dbReference>
<dbReference type="Proteomes" id="UP000007799">
    <property type="component" value="Unassembled WGS sequence"/>
</dbReference>
<dbReference type="RefSeq" id="XP_004991422.1">
    <property type="nucleotide sequence ID" value="XM_004991365.1"/>
</dbReference>
<feature type="compositionally biased region" description="Basic and acidic residues" evidence="6">
    <location>
        <begin position="218"/>
        <end position="247"/>
    </location>
</feature>
<accession>F2UHA9</accession>
<comment type="subcellular location">
    <subcellularLocation>
        <location evidence="5">Cytoplasm</location>
        <location evidence="5">Cytoskeleton</location>
        <location evidence="5">Microtubule organizing center</location>
    </subcellularLocation>
</comment>
<dbReference type="PANTHER" id="PTHR19302">
    <property type="entry name" value="GAMMA TUBULIN COMPLEX PROTEIN"/>
    <property type="match status" value="1"/>
</dbReference>
<evidence type="ECO:0000256" key="4">
    <source>
        <dbReference type="ARBA" id="ARBA00023212"/>
    </source>
</evidence>
<evidence type="ECO:0000313" key="8">
    <source>
        <dbReference type="EMBL" id="EGD76508.1"/>
    </source>
</evidence>
<name>F2UHA9_SALR5</name>
<dbReference type="GO" id="GO:0043015">
    <property type="term" value="F:gamma-tubulin binding"/>
    <property type="evidence" value="ECO:0007669"/>
    <property type="project" value="InterPro"/>
</dbReference>
<keyword evidence="2 5" id="KW-0963">Cytoplasm</keyword>
<dbReference type="GO" id="GO:0000930">
    <property type="term" value="C:gamma-tubulin complex"/>
    <property type="evidence" value="ECO:0007669"/>
    <property type="project" value="TreeGrafter"/>
</dbReference>
<keyword evidence="3 5" id="KW-0493">Microtubule</keyword>
<feature type="compositionally biased region" description="Low complexity" evidence="6">
    <location>
        <begin position="566"/>
        <end position="588"/>
    </location>
</feature>
<dbReference type="GO" id="GO:0005874">
    <property type="term" value="C:microtubule"/>
    <property type="evidence" value="ECO:0007669"/>
    <property type="project" value="UniProtKB-KW"/>
</dbReference>
<dbReference type="Pfam" id="PF04130">
    <property type="entry name" value="GCP_C_terminal"/>
    <property type="match status" value="1"/>
</dbReference>
<evidence type="ECO:0000313" key="9">
    <source>
        <dbReference type="Proteomes" id="UP000007799"/>
    </source>
</evidence>
<feature type="region of interest" description="Disordered" evidence="6">
    <location>
        <begin position="161"/>
        <end position="255"/>
    </location>
</feature>
<evidence type="ECO:0000256" key="3">
    <source>
        <dbReference type="ARBA" id="ARBA00022701"/>
    </source>
</evidence>
<dbReference type="InterPro" id="IPR007259">
    <property type="entry name" value="GCP"/>
</dbReference>
<dbReference type="GO" id="GO:0051321">
    <property type="term" value="P:meiotic cell cycle"/>
    <property type="evidence" value="ECO:0007669"/>
    <property type="project" value="TreeGrafter"/>
</dbReference>
<feature type="domain" description="Gamma tubulin complex component C-terminal" evidence="7">
    <location>
        <begin position="764"/>
        <end position="991"/>
    </location>
</feature>
<dbReference type="eggNOG" id="KOG4344">
    <property type="taxonomic scope" value="Eukaryota"/>
</dbReference>
<dbReference type="EMBL" id="GL832974">
    <property type="protein sequence ID" value="EGD76508.1"/>
    <property type="molecule type" value="Genomic_DNA"/>
</dbReference>
<gene>
    <name evidence="8" type="ORF">PTSG_07625</name>
</gene>